<dbReference type="EMBL" id="BNAS01000005">
    <property type="protein sequence ID" value="GHH76752.1"/>
    <property type="molecule type" value="Genomic_DNA"/>
</dbReference>
<organism evidence="4 5">
    <name type="scientific">Promicromonospora soli</name>
    <dbReference type="NCBI Taxonomy" id="2035533"/>
    <lineage>
        <taxon>Bacteria</taxon>
        <taxon>Bacillati</taxon>
        <taxon>Actinomycetota</taxon>
        <taxon>Actinomycetes</taxon>
        <taxon>Micrococcales</taxon>
        <taxon>Promicromonosporaceae</taxon>
        <taxon>Promicromonospora</taxon>
    </lineage>
</organism>
<dbReference type="PRINTS" id="PR00483">
    <property type="entry name" value="BACPHPHTASE"/>
</dbReference>
<dbReference type="Pfam" id="PF12951">
    <property type="entry name" value="PATR"/>
    <property type="match status" value="1"/>
</dbReference>
<gene>
    <name evidence="4" type="ORF">GCM10017772_36190</name>
</gene>
<dbReference type="InterPro" id="IPR006311">
    <property type="entry name" value="TAT_signal"/>
</dbReference>
<reference evidence="4" key="1">
    <citation type="journal article" date="2014" name="Int. J. Syst. Evol. Microbiol.">
        <title>Complete genome sequence of Corynebacterium casei LMG S-19264T (=DSM 44701T), isolated from a smear-ripened cheese.</title>
        <authorList>
            <consortium name="US DOE Joint Genome Institute (JGI-PGF)"/>
            <person name="Walter F."/>
            <person name="Albersmeier A."/>
            <person name="Kalinowski J."/>
            <person name="Ruckert C."/>
        </authorList>
    </citation>
    <scope>NUCLEOTIDE SEQUENCE</scope>
    <source>
        <strain evidence="4">CGMCC 4.7398</strain>
    </source>
</reference>
<dbReference type="InterPro" id="IPR001011">
    <property type="entry name" value="Acid_Pase_classA_bac"/>
</dbReference>
<keyword evidence="5" id="KW-1185">Reference proteome</keyword>
<dbReference type="SUPFAM" id="SSF51126">
    <property type="entry name" value="Pectin lyase-like"/>
    <property type="match status" value="1"/>
</dbReference>
<dbReference type="AlphaFoldDB" id="A0A919KXS7"/>
<evidence type="ECO:0000313" key="5">
    <source>
        <dbReference type="Proteomes" id="UP000627369"/>
    </source>
</evidence>
<feature type="region of interest" description="Disordered" evidence="2">
    <location>
        <begin position="157"/>
        <end position="185"/>
    </location>
</feature>
<evidence type="ECO:0000313" key="4">
    <source>
        <dbReference type="EMBL" id="GHH76752.1"/>
    </source>
</evidence>
<dbReference type="NCBIfam" id="TIGR01409">
    <property type="entry name" value="TAT_signal_seq"/>
    <property type="match status" value="1"/>
</dbReference>
<dbReference type="Pfam" id="PF01569">
    <property type="entry name" value="PAP2"/>
    <property type="match status" value="1"/>
</dbReference>
<dbReference type="SMART" id="SM00014">
    <property type="entry name" value="acidPPc"/>
    <property type="match status" value="1"/>
</dbReference>
<dbReference type="NCBIfam" id="TIGR02601">
    <property type="entry name" value="autotrns_rpt"/>
    <property type="match status" value="1"/>
</dbReference>
<feature type="compositionally biased region" description="Polar residues" evidence="2">
    <location>
        <begin position="157"/>
        <end position="169"/>
    </location>
</feature>
<dbReference type="InterPro" id="IPR011050">
    <property type="entry name" value="Pectin_lyase_fold/virulence"/>
</dbReference>
<comment type="caution">
    <text evidence="4">The sequence shown here is derived from an EMBL/GenBank/DDBJ whole genome shotgun (WGS) entry which is preliminary data.</text>
</comment>
<dbReference type="GO" id="GO:0003993">
    <property type="term" value="F:acid phosphatase activity"/>
    <property type="evidence" value="ECO:0007669"/>
    <property type="project" value="InterPro"/>
</dbReference>
<dbReference type="PROSITE" id="PS51318">
    <property type="entry name" value="TAT"/>
    <property type="match status" value="1"/>
</dbReference>
<feature type="domain" description="Phosphatidic acid phosphatase type 2/haloperoxidase" evidence="3">
    <location>
        <begin position="195"/>
        <end position="330"/>
    </location>
</feature>
<name>A0A919KXS7_9MICO</name>
<dbReference type="Proteomes" id="UP000627369">
    <property type="component" value="Unassembled WGS sequence"/>
</dbReference>
<accession>A0A919KXS7</accession>
<dbReference type="InterPro" id="IPR000326">
    <property type="entry name" value="PAP2/HPO"/>
</dbReference>
<dbReference type="GO" id="GO:0030288">
    <property type="term" value="C:outer membrane-bounded periplasmic space"/>
    <property type="evidence" value="ECO:0007669"/>
    <property type="project" value="InterPro"/>
</dbReference>
<dbReference type="InterPro" id="IPR036938">
    <property type="entry name" value="PAP2/HPO_sf"/>
</dbReference>
<dbReference type="InterPro" id="IPR019546">
    <property type="entry name" value="TAT_signal_bac_arc"/>
</dbReference>
<evidence type="ECO:0000256" key="1">
    <source>
        <dbReference type="ARBA" id="ARBA00022729"/>
    </source>
</evidence>
<sequence>MKQPAVDVDRRDFLRGAAFGVGALVVGPTAVGLPTSASAAVRVPATGTAAPVPFVDWYTSNVTANLTGETNAAVRALSGMSELWRTGAEWNTGLALSPKVLHENIRYVVDATRRRTAEQAEQAFVYDRRHQSYSVIAGLGPLAEAYRTGARAVTSITTAPDGTPPTTISDAVPADAPAGSAIGAGSDTSELGEIVRLVNTVRGPFSSSNPSKFAFQYPRPWRMTDRSTVVDTGVVDELGYPVYKSGVVVAPQLLRQRSTDPASDGGFPSGHANAAWLAALAYAYAIPERFSELMVVAAELGDSRIIAGMHSPVDVIGGRILATALAAAILGDPANAELKTAARSRAVEYFTSITGADDLYAAAHTGADQYRDRAANREQIGSSLTYTLRRRDGHSADLDVPKGAEVLLETRFPYLSPAQVRDVLRTTALPSGYPILDGPEQWGRLNLFAAADGYARFDRTVTVELLAAGGGFAADDAWRNDIDGAGGLVKTGTGTLTLAGCNSYRGGTVVRGGTLVAGSADSLGHGALTLERETTLRSSLATTVEVRGAVEIAPGATLELTGSGHGSGGRRTVLRGFRVAGEFARVLVDGRPVRASYRGDSVVVEP</sequence>
<dbReference type="RefSeq" id="WP_189670647.1">
    <property type="nucleotide sequence ID" value="NZ_BNAS01000005.1"/>
</dbReference>
<protein>
    <submittedName>
        <fullName evidence="4">Phosphoesterase</fullName>
    </submittedName>
</protein>
<keyword evidence="1" id="KW-0732">Signal</keyword>
<reference evidence="4" key="2">
    <citation type="submission" date="2020-09" db="EMBL/GenBank/DDBJ databases">
        <authorList>
            <person name="Sun Q."/>
            <person name="Zhou Y."/>
        </authorList>
    </citation>
    <scope>NUCLEOTIDE SEQUENCE</scope>
    <source>
        <strain evidence="4">CGMCC 4.7398</strain>
    </source>
</reference>
<evidence type="ECO:0000259" key="3">
    <source>
        <dbReference type="SMART" id="SM00014"/>
    </source>
</evidence>
<dbReference type="InterPro" id="IPR013425">
    <property type="entry name" value="Autotrns_rpt"/>
</dbReference>
<dbReference type="Gene3D" id="1.20.144.10">
    <property type="entry name" value="Phosphatidic acid phosphatase type 2/haloperoxidase"/>
    <property type="match status" value="1"/>
</dbReference>
<evidence type="ECO:0000256" key="2">
    <source>
        <dbReference type="SAM" id="MobiDB-lite"/>
    </source>
</evidence>
<proteinExistence type="predicted"/>
<dbReference type="SUPFAM" id="SSF48317">
    <property type="entry name" value="Acid phosphatase/Vanadium-dependent haloperoxidase"/>
    <property type="match status" value="1"/>
</dbReference>